<dbReference type="HOGENOM" id="CLU_017508_0_0_1"/>
<keyword evidence="3" id="KW-1185">Reference proteome</keyword>
<keyword evidence="1" id="KW-0812">Transmembrane</keyword>
<dbReference type="STRING" id="930990.A0A067M9L6"/>
<organism evidence="2 3">
    <name type="scientific">Botryobasidium botryosum (strain FD-172 SS1)</name>
    <dbReference type="NCBI Taxonomy" id="930990"/>
    <lineage>
        <taxon>Eukaryota</taxon>
        <taxon>Fungi</taxon>
        <taxon>Dikarya</taxon>
        <taxon>Basidiomycota</taxon>
        <taxon>Agaricomycotina</taxon>
        <taxon>Agaricomycetes</taxon>
        <taxon>Cantharellales</taxon>
        <taxon>Botryobasidiaceae</taxon>
        <taxon>Botryobasidium</taxon>
    </lineage>
</organism>
<dbReference type="InParanoid" id="A0A067M9L6"/>
<keyword evidence="1" id="KW-1133">Transmembrane helix</keyword>
<dbReference type="OrthoDB" id="8191639at2759"/>
<reference evidence="3" key="1">
    <citation type="journal article" date="2014" name="Proc. Natl. Acad. Sci. U.S.A.">
        <title>Extensive sampling of basidiomycete genomes demonstrates inadequacy of the white-rot/brown-rot paradigm for wood decay fungi.</title>
        <authorList>
            <person name="Riley R."/>
            <person name="Salamov A.A."/>
            <person name="Brown D.W."/>
            <person name="Nagy L.G."/>
            <person name="Floudas D."/>
            <person name="Held B.W."/>
            <person name="Levasseur A."/>
            <person name="Lombard V."/>
            <person name="Morin E."/>
            <person name="Otillar R."/>
            <person name="Lindquist E.A."/>
            <person name="Sun H."/>
            <person name="LaButti K.M."/>
            <person name="Schmutz J."/>
            <person name="Jabbour D."/>
            <person name="Luo H."/>
            <person name="Baker S.E."/>
            <person name="Pisabarro A.G."/>
            <person name="Walton J.D."/>
            <person name="Blanchette R.A."/>
            <person name="Henrissat B."/>
            <person name="Martin F."/>
            <person name="Cullen D."/>
            <person name="Hibbett D.S."/>
            <person name="Grigoriev I.V."/>
        </authorList>
    </citation>
    <scope>NUCLEOTIDE SEQUENCE [LARGE SCALE GENOMIC DNA]</scope>
    <source>
        <strain evidence="3">FD-172 SS1</strain>
    </source>
</reference>
<sequence length="687" mass="73916">MPPSDSASPIFPSEKGDSQTLLHPVTDDIATNRSRFQSPQIGILAKHTAYCVAAGPVLYYTVHGANVHQMDINQFRLLTNAVTTVLGILLSSTLMEVAVRHLHASTWATVLEAREGRNVTVNELDGLTTGGLVTAPLNLLVRRSTKDRKQSRYPWTLNIFIYLTLIGFAKGLAFLLERTFAIDAYLTQQPDGVPEYVSVLGGLSPQDISWVSSFQQALQAGNRYQLSYIEKIFSSQTQANSIRYPSKNHSIFFPEVLPGQLLPNAQGPANITQGGIPPSLSDTTSTPQPVAVADTPLGQLVRWPRWGIRIACQSLPDPTLHLLPLSPSGHTYIYLPTSLIGSLAADLQVSIRPLAPRNVSVILQDSDALPSGLDPSTIYNAYVTQNDGSSHSGYMYGLDGGTRGQGWMFVDLHLIRIDTAITPNGSFPVTALVNGSQIGYDAVVCLETVEPWIVDAYNITGRSPYTTQVLRSGNTVDAFNETLHPGVASVLDSSNISTVYLPVAYFARMDMMASVEAFYAPAPILVDFTGNSGTLGPGAYTKLSPSSMETVIGGWDSSRALPLLIGTEYIAAQARTDRIIGSGRVNGLYLGLVLGSILLVGIIADVCIPRLPGGVPLRDFGALSSITVARPALHRLDTAMEYTPDSEVKQPLSSGGPLVSPGVGPEFHMDLDVLKEKIGDTPTYYAH</sequence>
<proteinExistence type="predicted"/>
<evidence type="ECO:0000256" key="1">
    <source>
        <dbReference type="SAM" id="Phobius"/>
    </source>
</evidence>
<evidence type="ECO:0000313" key="2">
    <source>
        <dbReference type="EMBL" id="KDQ11370.1"/>
    </source>
</evidence>
<accession>A0A067M9L6</accession>
<feature type="transmembrane region" description="Helical" evidence="1">
    <location>
        <begin position="155"/>
        <end position="176"/>
    </location>
</feature>
<evidence type="ECO:0000313" key="3">
    <source>
        <dbReference type="Proteomes" id="UP000027195"/>
    </source>
</evidence>
<keyword evidence="1" id="KW-0472">Membrane</keyword>
<name>A0A067M9L6_BOTB1</name>
<protein>
    <submittedName>
        <fullName evidence="2">Uncharacterized protein</fullName>
    </submittedName>
</protein>
<gene>
    <name evidence="2" type="ORF">BOTBODRAFT_57493</name>
</gene>
<dbReference type="AlphaFoldDB" id="A0A067M9L6"/>
<dbReference type="EMBL" id="KL198059">
    <property type="protein sequence ID" value="KDQ11370.1"/>
    <property type="molecule type" value="Genomic_DNA"/>
</dbReference>
<dbReference type="Proteomes" id="UP000027195">
    <property type="component" value="Unassembled WGS sequence"/>
</dbReference>